<dbReference type="Proteomes" id="UP001497700">
    <property type="component" value="Unassembled WGS sequence"/>
</dbReference>
<proteinExistence type="predicted"/>
<protein>
    <submittedName>
        <fullName evidence="1">Pyridine nucleotide-disulfide oxidoreductase-domain-containing protein</fullName>
    </submittedName>
</protein>
<sequence length="409" mass="44860">MHNPRPRLASEQVSAIVVGAGAAGIAVVGNLLELLHPDSVVLWVDPNFQGGRISASYREVPSNTRAKLFVEYALAVEAFKEIAEKTPKPNGISALQELEPEETCPLEHAANSLLTLTSGLSKHPRVRISYATVADPQWSSASSSWNMRIDENGGTVNYVEAPIVVYCTGSTPTVSPLPAAMLSQPMNLDLDIALRPTNLRVQLPRNRPICVGVIGASHSAILVLMNLVQLRVNSHPDLSVRWFTRRKNLRYAVDKGDWILFDNTGLKGISAQFARDQLEGDKISEGPISEIITQVLCAGGPDKEIAAYTQELPACDYLVQAVGYTRNPLPGIHDSLRFNHETGRFMENMANNPVPGLFGAGIAFPERVVDRAGNVEMSVGFIKFMRFLKRVMPAWVKEYNDSKADDLYD</sequence>
<gene>
    <name evidence="1" type="ORF">F4820DRAFT_459042</name>
</gene>
<accession>A0ACB9YYR7</accession>
<reference evidence="1 2" key="1">
    <citation type="journal article" date="2022" name="New Phytol.">
        <title>Ecological generalism drives hyperdiversity of secondary metabolite gene clusters in xylarialean endophytes.</title>
        <authorList>
            <person name="Franco M.E.E."/>
            <person name="Wisecaver J.H."/>
            <person name="Arnold A.E."/>
            <person name="Ju Y.M."/>
            <person name="Slot J.C."/>
            <person name="Ahrendt S."/>
            <person name="Moore L.P."/>
            <person name="Eastman K.E."/>
            <person name="Scott K."/>
            <person name="Konkel Z."/>
            <person name="Mondo S.J."/>
            <person name="Kuo A."/>
            <person name="Hayes R.D."/>
            <person name="Haridas S."/>
            <person name="Andreopoulos B."/>
            <person name="Riley R."/>
            <person name="LaButti K."/>
            <person name="Pangilinan J."/>
            <person name="Lipzen A."/>
            <person name="Amirebrahimi M."/>
            <person name="Yan J."/>
            <person name="Adam C."/>
            <person name="Keymanesh K."/>
            <person name="Ng V."/>
            <person name="Louie K."/>
            <person name="Northen T."/>
            <person name="Drula E."/>
            <person name="Henrissat B."/>
            <person name="Hsieh H.M."/>
            <person name="Youens-Clark K."/>
            <person name="Lutzoni F."/>
            <person name="Miadlikowska J."/>
            <person name="Eastwood D.C."/>
            <person name="Hamelin R.C."/>
            <person name="Grigoriev I.V."/>
            <person name="U'Ren J.M."/>
        </authorList>
    </citation>
    <scope>NUCLEOTIDE SEQUENCE [LARGE SCALE GENOMIC DNA]</scope>
    <source>
        <strain evidence="1 2">CBS 119005</strain>
    </source>
</reference>
<dbReference type="EMBL" id="MU393491">
    <property type="protein sequence ID" value="KAI4864118.1"/>
    <property type="molecule type" value="Genomic_DNA"/>
</dbReference>
<evidence type="ECO:0000313" key="2">
    <source>
        <dbReference type="Proteomes" id="UP001497700"/>
    </source>
</evidence>
<comment type="caution">
    <text evidence="1">The sequence shown here is derived from an EMBL/GenBank/DDBJ whole genome shotgun (WGS) entry which is preliminary data.</text>
</comment>
<keyword evidence="2" id="KW-1185">Reference proteome</keyword>
<organism evidence="1 2">
    <name type="scientific">Hypoxylon rubiginosum</name>
    <dbReference type="NCBI Taxonomy" id="110542"/>
    <lineage>
        <taxon>Eukaryota</taxon>
        <taxon>Fungi</taxon>
        <taxon>Dikarya</taxon>
        <taxon>Ascomycota</taxon>
        <taxon>Pezizomycotina</taxon>
        <taxon>Sordariomycetes</taxon>
        <taxon>Xylariomycetidae</taxon>
        <taxon>Xylariales</taxon>
        <taxon>Hypoxylaceae</taxon>
        <taxon>Hypoxylon</taxon>
    </lineage>
</organism>
<evidence type="ECO:0000313" key="1">
    <source>
        <dbReference type="EMBL" id="KAI4864118.1"/>
    </source>
</evidence>
<name>A0ACB9YYR7_9PEZI</name>